<keyword evidence="1" id="KW-0489">Methyltransferase</keyword>
<gene>
    <name evidence="4" type="primary">possible bioC</name>
    <name evidence="4" type="ORF">ANAPHAGO_00131</name>
</gene>
<organism evidence="4 5">
    <name type="scientific">Anaplasma phagocytophilum</name>
    <name type="common">Ehrlichia phagocytophila</name>
    <dbReference type="NCBI Taxonomy" id="948"/>
    <lineage>
        <taxon>Bacteria</taxon>
        <taxon>Pseudomonadati</taxon>
        <taxon>Pseudomonadota</taxon>
        <taxon>Alphaproteobacteria</taxon>
        <taxon>Rickettsiales</taxon>
        <taxon>Anaplasmataceae</taxon>
        <taxon>Anaplasma</taxon>
        <taxon>phagocytophilum group</taxon>
    </lineage>
</organism>
<feature type="domain" description="Methyltransferase type 11" evidence="3">
    <location>
        <begin position="48"/>
        <end position="137"/>
    </location>
</feature>
<dbReference type="Gene3D" id="3.40.50.150">
    <property type="entry name" value="Vaccinia Virus protein VP39"/>
    <property type="match status" value="1"/>
</dbReference>
<dbReference type="PANTHER" id="PTHR13090">
    <property type="entry name" value="ARGININE-HYDROXYLASE NDUFAF5, MITOCHONDRIAL"/>
    <property type="match status" value="1"/>
</dbReference>
<dbReference type="InterPro" id="IPR050602">
    <property type="entry name" value="Malonyl-ACP_OMT"/>
</dbReference>
<accession>A0A098EGC3</accession>
<protein>
    <submittedName>
        <fullName evidence="4">Putative biotin synthesis protein BioC</fullName>
    </submittedName>
</protein>
<dbReference type="InterPro" id="IPR029063">
    <property type="entry name" value="SAM-dependent_MTases_sf"/>
</dbReference>
<dbReference type="EMBL" id="CCXQ01000091">
    <property type="protein sequence ID" value="CEG20827.1"/>
    <property type="molecule type" value="Genomic_DNA"/>
</dbReference>
<name>A0A098EGC3_ANAPH</name>
<dbReference type="RefSeq" id="WP_060757828.1">
    <property type="nucleotide sequence ID" value="NZ_CCXQ01000091.1"/>
</dbReference>
<dbReference type="CDD" id="cd02440">
    <property type="entry name" value="AdoMet_MTases"/>
    <property type="match status" value="1"/>
</dbReference>
<dbReference type="SUPFAM" id="SSF53335">
    <property type="entry name" value="S-adenosyl-L-methionine-dependent methyltransferases"/>
    <property type="match status" value="1"/>
</dbReference>
<dbReference type="GO" id="GO:0008757">
    <property type="term" value="F:S-adenosylmethionine-dependent methyltransferase activity"/>
    <property type="evidence" value="ECO:0007669"/>
    <property type="project" value="InterPro"/>
</dbReference>
<evidence type="ECO:0000259" key="3">
    <source>
        <dbReference type="Pfam" id="PF08241"/>
    </source>
</evidence>
<dbReference type="Pfam" id="PF08241">
    <property type="entry name" value="Methyltransf_11"/>
    <property type="match status" value="1"/>
</dbReference>
<evidence type="ECO:0000313" key="5">
    <source>
        <dbReference type="Proteomes" id="UP000055047"/>
    </source>
</evidence>
<evidence type="ECO:0000313" key="4">
    <source>
        <dbReference type="EMBL" id="CEG20827.1"/>
    </source>
</evidence>
<evidence type="ECO:0000256" key="1">
    <source>
        <dbReference type="ARBA" id="ARBA00022603"/>
    </source>
</evidence>
<dbReference type="Proteomes" id="UP000055047">
    <property type="component" value="Unassembled WGS sequence"/>
</dbReference>
<dbReference type="InterPro" id="IPR013216">
    <property type="entry name" value="Methyltransf_11"/>
</dbReference>
<reference evidence="4 5" key="1">
    <citation type="submission" date="2014-09" db="EMBL/GenBank/DDBJ databases">
        <authorList>
            <person name="Loux Valentin"/>
            <person name="Dugat Thibaut"/>
        </authorList>
    </citation>
    <scope>NUCLEOTIDE SEQUENCE [LARGE SCALE GENOMIC DNA]</scope>
    <source>
        <strain evidence="4 5">BOV-10_179</strain>
    </source>
</reference>
<dbReference type="PANTHER" id="PTHR13090:SF1">
    <property type="entry name" value="ARGININE-HYDROXYLASE NDUFAF5, MITOCHONDRIAL"/>
    <property type="match status" value="1"/>
</dbReference>
<evidence type="ECO:0000256" key="2">
    <source>
        <dbReference type="ARBA" id="ARBA00022679"/>
    </source>
</evidence>
<dbReference type="GO" id="GO:0032259">
    <property type="term" value="P:methylation"/>
    <property type="evidence" value="ECO:0007669"/>
    <property type="project" value="UniProtKB-KW"/>
</dbReference>
<dbReference type="AlphaFoldDB" id="A0A098EGC3"/>
<keyword evidence="2" id="KW-0808">Transferase</keyword>
<sequence length="252" mass="28412">MEKEYVKRVKVCFDKAALTYDYSTSLQSKVAKKICSFIGDIENNNLVLDVGCGTGYVGQQLGVDDQLYQVDISHEMCCTASRKVKAISTINCDMQFLPFAPDSFDIVVLSMSLHWAVDLLGALRSVCRVQKKSGRGIFISIPVTGTLEELCICNKLLGRNRRFEYYDVSHITRAITSLGCKVEHIECEKLEIYHRTFFDMLSSLVKMGSSAHKYGTDCKVSIMDVCRVYNRLFSRGDSVVSSWNLAYLVIKK</sequence>
<proteinExistence type="predicted"/>